<evidence type="ECO:0000313" key="4">
    <source>
        <dbReference type="Proteomes" id="UP001163846"/>
    </source>
</evidence>
<reference evidence="3" key="1">
    <citation type="submission" date="2022-08" db="EMBL/GenBank/DDBJ databases">
        <authorList>
            <consortium name="DOE Joint Genome Institute"/>
            <person name="Min B."/>
            <person name="Riley R."/>
            <person name="Sierra-Patev S."/>
            <person name="Naranjo-Ortiz M."/>
            <person name="Looney B."/>
            <person name="Konkel Z."/>
            <person name="Slot J.C."/>
            <person name="Sakamoto Y."/>
            <person name="Steenwyk J.L."/>
            <person name="Rokas A."/>
            <person name="Carro J."/>
            <person name="Camarero S."/>
            <person name="Ferreira P."/>
            <person name="Molpeceres G."/>
            <person name="Ruiz-Duenas F.J."/>
            <person name="Serrano A."/>
            <person name="Henrissat B."/>
            <person name="Drula E."/>
            <person name="Hughes K.W."/>
            <person name="Mata J.L."/>
            <person name="Ishikawa N.K."/>
            <person name="Vargas-Isla R."/>
            <person name="Ushijima S."/>
            <person name="Smith C.A."/>
            <person name="Ahrendt S."/>
            <person name="Andreopoulos W."/>
            <person name="He G."/>
            <person name="Labutti K."/>
            <person name="Lipzen A."/>
            <person name="Ng V."/>
            <person name="Sandor L."/>
            <person name="Barry K."/>
            <person name="Martinez A.T."/>
            <person name="Xiao Y."/>
            <person name="Gibbons J.G."/>
            <person name="Terashima K."/>
            <person name="Hibbett D.S."/>
            <person name="Grigoriev I.V."/>
        </authorList>
    </citation>
    <scope>NUCLEOTIDE SEQUENCE</scope>
    <source>
        <strain evidence="3">TFB9207</strain>
    </source>
</reference>
<organism evidence="3 4">
    <name type="scientific">Lentinula raphanica</name>
    <dbReference type="NCBI Taxonomy" id="153919"/>
    <lineage>
        <taxon>Eukaryota</taxon>
        <taxon>Fungi</taxon>
        <taxon>Dikarya</taxon>
        <taxon>Basidiomycota</taxon>
        <taxon>Agaricomycotina</taxon>
        <taxon>Agaricomycetes</taxon>
        <taxon>Agaricomycetidae</taxon>
        <taxon>Agaricales</taxon>
        <taxon>Marasmiineae</taxon>
        <taxon>Omphalotaceae</taxon>
        <taxon>Lentinula</taxon>
    </lineage>
</organism>
<keyword evidence="2" id="KW-0812">Transmembrane</keyword>
<keyword evidence="2" id="KW-0472">Membrane</keyword>
<evidence type="ECO:0000313" key="3">
    <source>
        <dbReference type="EMBL" id="KAJ3831486.1"/>
    </source>
</evidence>
<gene>
    <name evidence="3" type="ORF">F5878DRAFT_674826</name>
</gene>
<proteinExistence type="predicted"/>
<keyword evidence="2" id="KW-1133">Transmembrane helix</keyword>
<protein>
    <submittedName>
        <fullName evidence="3">Uncharacterized protein</fullName>
    </submittedName>
</protein>
<comment type="caution">
    <text evidence="3">The sequence shown here is derived from an EMBL/GenBank/DDBJ whole genome shotgun (WGS) entry which is preliminary data.</text>
</comment>
<evidence type="ECO:0000256" key="2">
    <source>
        <dbReference type="SAM" id="Phobius"/>
    </source>
</evidence>
<keyword evidence="4" id="KW-1185">Reference proteome</keyword>
<accession>A0AA38NVU2</accession>
<feature type="transmembrane region" description="Helical" evidence="2">
    <location>
        <begin position="12"/>
        <end position="32"/>
    </location>
</feature>
<feature type="transmembrane region" description="Helical" evidence="2">
    <location>
        <begin position="44"/>
        <end position="64"/>
    </location>
</feature>
<dbReference type="EMBL" id="MU807430">
    <property type="protein sequence ID" value="KAJ3831486.1"/>
    <property type="molecule type" value="Genomic_DNA"/>
</dbReference>
<feature type="compositionally biased region" description="Low complexity" evidence="1">
    <location>
        <begin position="108"/>
        <end position="126"/>
    </location>
</feature>
<dbReference type="Proteomes" id="UP001163846">
    <property type="component" value="Unassembled WGS sequence"/>
</dbReference>
<dbReference type="AlphaFoldDB" id="A0AA38NVU2"/>
<name>A0AA38NVU2_9AGAR</name>
<evidence type="ECO:0000256" key="1">
    <source>
        <dbReference type="SAM" id="MobiDB-lite"/>
    </source>
</evidence>
<sequence length="239" mass="26858">MEETPDQRESFVQLVLPFVTVPFRPLVIINTLQYPRHLMDRIPYIFIRTIIRGSFLISIAGPLYPRHSQAMPPNWHFSRRELRLFNVPPFLPPNREDHRARVRARLGTNTNTNTSAFPSSSSAPSVFGGGSGGTTLGSSSSSNGAFSSLTNTNKNPATSAFGQPSLLSVNIMLSTRRSLFQEKEYQRRVPIDIPVLIGAQLRSHRYIELSITQSLCSNLQPDFGTAERRQLAWTRCILM</sequence>
<feature type="region of interest" description="Disordered" evidence="1">
    <location>
        <begin position="108"/>
        <end position="131"/>
    </location>
</feature>